<keyword evidence="1" id="KW-0812">Transmembrane</keyword>
<dbReference type="AlphaFoldDB" id="A5C605"/>
<sequence>MAYFRLLSLLRISFCCLYFIFIFGVFRVFKKKLSKKWNALSKVEKEDFMTNSKESSKQYSLQNGAGPKLYLKTRCSRERVIRVIEELEPNFNPNTYMLELYNTCIKLSSIDVELIMGLRARGLKIDMNKDVRNKNDLSKNYCDKKGQLPLVMFENQIRENKECGNDFKVKICVIQNEIRDRVNENEMTMEGENEEDEKFEIHPNKDVIKQTHAIDLCHVASSSTCEKVFTKFKEKYTTLKGLFLGSREKPLREHEEGMKSDILSYKRSLKEKDNKKGNDHYVDTLSIDKLCTKDVIGKNEDACATSIEVHIIPDENVDVLPLPIKRTRNDYGKSIPMSICKDVVDAQSFNVLQYLVDDYVFNKSLSTSEFLVDFDHEHEVHGDFECLRSRKNLLDVVINLEASKLNYFERQFIGIRNIRCYLLTTFLKGYMKISNPWSIRKECVQRTLPYVDYVMNSQQAQGNEVRKTEDKCKTMKVRCAMPVNMNVRSCDSE</sequence>
<protein>
    <submittedName>
        <fullName evidence="2">Uncharacterized protein</fullName>
    </submittedName>
</protein>
<feature type="transmembrane region" description="Helical" evidence="1">
    <location>
        <begin position="6"/>
        <end position="29"/>
    </location>
</feature>
<evidence type="ECO:0000256" key="1">
    <source>
        <dbReference type="SAM" id="Phobius"/>
    </source>
</evidence>
<keyword evidence="1" id="KW-1133">Transmembrane helix</keyword>
<dbReference type="EMBL" id="AM483561">
    <property type="protein sequence ID" value="CAN79720.1"/>
    <property type="molecule type" value="Genomic_DNA"/>
</dbReference>
<evidence type="ECO:0000313" key="2">
    <source>
        <dbReference type="EMBL" id="CAN79720.1"/>
    </source>
</evidence>
<accession>A5C605</accession>
<organism evidence="2">
    <name type="scientific">Vitis vinifera</name>
    <name type="common">Grape</name>
    <dbReference type="NCBI Taxonomy" id="29760"/>
    <lineage>
        <taxon>Eukaryota</taxon>
        <taxon>Viridiplantae</taxon>
        <taxon>Streptophyta</taxon>
        <taxon>Embryophyta</taxon>
        <taxon>Tracheophyta</taxon>
        <taxon>Spermatophyta</taxon>
        <taxon>Magnoliopsida</taxon>
        <taxon>eudicotyledons</taxon>
        <taxon>Gunneridae</taxon>
        <taxon>Pentapetalae</taxon>
        <taxon>rosids</taxon>
        <taxon>Vitales</taxon>
        <taxon>Vitaceae</taxon>
        <taxon>Viteae</taxon>
        <taxon>Vitis</taxon>
    </lineage>
</organism>
<reference evidence="2" key="1">
    <citation type="journal article" date="2007" name="PLoS ONE">
        <title>The first genome sequence of an elite grapevine cultivar (Pinot noir Vitis vinifera L.): coping with a highly heterozygous genome.</title>
        <authorList>
            <person name="Velasco R."/>
            <person name="Zharkikh A."/>
            <person name="Troggio M."/>
            <person name="Cartwright D.A."/>
            <person name="Cestaro A."/>
            <person name="Pruss D."/>
            <person name="Pindo M."/>
            <person name="FitzGerald L.M."/>
            <person name="Vezzulli S."/>
            <person name="Reid J."/>
            <person name="Malacarne G."/>
            <person name="Iliev D."/>
            <person name="Coppola G."/>
            <person name="Wardell B."/>
            <person name="Micheletti D."/>
            <person name="Macalma T."/>
            <person name="Facci M."/>
            <person name="Mitchell J.T."/>
            <person name="Perazzolli M."/>
            <person name="Eldredge G."/>
            <person name="Gatto P."/>
            <person name="Oyzerski R."/>
            <person name="Moretto M."/>
            <person name="Gutin N."/>
            <person name="Stefanini M."/>
            <person name="Chen Y."/>
            <person name="Segala C."/>
            <person name="Davenport C."/>
            <person name="Dematte L."/>
            <person name="Mraz A."/>
            <person name="Battilana J."/>
            <person name="Stormo K."/>
            <person name="Costa F."/>
            <person name="Tao Q."/>
            <person name="Si-Ammour A."/>
            <person name="Harkins T."/>
            <person name="Lackey A."/>
            <person name="Perbost C."/>
            <person name="Taillon B."/>
            <person name="Stella A."/>
            <person name="Solovyev V."/>
            <person name="Fawcett J.A."/>
            <person name="Sterck L."/>
            <person name="Vandepoele K."/>
            <person name="Grando S.M."/>
            <person name="Toppo S."/>
            <person name="Moser C."/>
            <person name="Lanchbury J."/>
            <person name="Bogden R."/>
            <person name="Skolnick M."/>
            <person name="Sgaramella V."/>
            <person name="Bhatnagar S.K."/>
            <person name="Fontana P."/>
            <person name="Gutin A."/>
            <person name="Van de Peer Y."/>
            <person name="Salamini F."/>
            <person name="Viola R."/>
        </authorList>
    </citation>
    <scope>NUCLEOTIDE SEQUENCE</scope>
</reference>
<keyword evidence="1" id="KW-0472">Membrane</keyword>
<gene>
    <name evidence="2" type="ORF">VITISV_017863</name>
</gene>
<name>A5C605_VITVI</name>
<proteinExistence type="predicted"/>